<comment type="subunit">
    <text evidence="5">Homodimer; the beta-strands of each monomer intercalate to form a hydrophobic core, while the alpha-helices form wings that extend away from the core.</text>
</comment>
<dbReference type="InterPro" id="IPR003751">
    <property type="entry name" value="CsrA"/>
</dbReference>
<dbReference type="FunFam" id="2.60.40.4380:FF:000002">
    <property type="entry name" value="Translational regulator CsrA"/>
    <property type="match status" value="1"/>
</dbReference>
<dbReference type="GO" id="GO:0045947">
    <property type="term" value="P:negative regulation of translational initiation"/>
    <property type="evidence" value="ECO:0007669"/>
    <property type="project" value="UniProtKB-UniRule"/>
</dbReference>
<dbReference type="SUPFAM" id="SSF117130">
    <property type="entry name" value="CsrA-like"/>
    <property type="match status" value="1"/>
</dbReference>
<organism evidence="6 7">
    <name type="scientific">Candidatus Chryseopegocella kryptomonas</name>
    <dbReference type="NCBI Taxonomy" id="1633643"/>
    <lineage>
        <taxon>Bacteria</taxon>
        <taxon>Pseudomonadati</taxon>
        <taxon>Candidatus Kryptoniota</taxon>
        <taxon>Candidatus Chryseopegocella</taxon>
    </lineage>
</organism>
<dbReference type="InterPro" id="IPR036107">
    <property type="entry name" value="CsrA_sf"/>
</dbReference>
<evidence type="ECO:0000256" key="1">
    <source>
        <dbReference type="ARBA" id="ARBA00022490"/>
    </source>
</evidence>
<dbReference type="Proteomes" id="UP000199197">
    <property type="component" value="Unassembled WGS sequence"/>
</dbReference>
<dbReference type="PANTHER" id="PTHR34984:SF1">
    <property type="entry name" value="CARBON STORAGE REGULATOR"/>
    <property type="match status" value="1"/>
</dbReference>
<dbReference type="GO" id="GO:0005829">
    <property type="term" value="C:cytosol"/>
    <property type="evidence" value="ECO:0007669"/>
    <property type="project" value="TreeGrafter"/>
</dbReference>
<evidence type="ECO:0000256" key="2">
    <source>
        <dbReference type="ARBA" id="ARBA00022491"/>
    </source>
</evidence>
<keyword evidence="3 5" id="KW-0810">Translation regulation</keyword>
<evidence type="ECO:0000313" key="7">
    <source>
        <dbReference type="Proteomes" id="UP000199197"/>
    </source>
</evidence>
<gene>
    <name evidence="5" type="primary">csrA</name>
    <name evidence="6" type="ORF">JGI23_00857</name>
</gene>
<dbReference type="NCBIfam" id="TIGR00202">
    <property type="entry name" value="csrA"/>
    <property type="match status" value="1"/>
</dbReference>
<keyword evidence="7" id="KW-1185">Reference proteome</keyword>
<dbReference type="NCBIfam" id="NF002469">
    <property type="entry name" value="PRK01712.1"/>
    <property type="match status" value="1"/>
</dbReference>
<dbReference type="AlphaFoldDB" id="A0A0P1MWR6"/>
<protein>
    <recommendedName>
        <fullName evidence="5">Translational regulator CsrA</fullName>
    </recommendedName>
</protein>
<evidence type="ECO:0000313" key="6">
    <source>
        <dbReference type="EMBL" id="CUT00420.1"/>
    </source>
</evidence>
<dbReference type="PANTHER" id="PTHR34984">
    <property type="entry name" value="CARBON STORAGE REGULATOR"/>
    <property type="match status" value="1"/>
</dbReference>
<dbReference type="OrthoDB" id="9809061at2"/>
<evidence type="ECO:0000256" key="4">
    <source>
        <dbReference type="ARBA" id="ARBA00022884"/>
    </source>
</evidence>
<dbReference type="GO" id="GO:0044781">
    <property type="term" value="P:bacterial-type flagellum organization"/>
    <property type="evidence" value="ECO:0007669"/>
    <property type="project" value="UniProtKB-KW"/>
</dbReference>
<keyword evidence="1 5" id="KW-0963">Cytoplasm</keyword>
<dbReference type="HAMAP" id="MF_00167">
    <property type="entry name" value="CsrA"/>
    <property type="match status" value="1"/>
</dbReference>
<proteinExistence type="inferred from homology"/>
<dbReference type="GO" id="GO:0006109">
    <property type="term" value="P:regulation of carbohydrate metabolic process"/>
    <property type="evidence" value="ECO:0007669"/>
    <property type="project" value="InterPro"/>
</dbReference>
<evidence type="ECO:0000256" key="3">
    <source>
        <dbReference type="ARBA" id="ARBA00022845"/>
    </source>
</evidence>
<accession>A0A0P1MWR6</accession>
<name>A0A0P1MWR6_9BACT</name>
<dbReference type="Gene3D" id="2.60.40.4380">
    <property type="entry name" value="Translational regulator CsrA"/>
    <property type="match status" value="1"/>
</dbReference>
<dbReference type="GO" id="GO:0006402">
    <property type="term" value="P:mRNA catabolic process"/>
    <property type="evidence" value="ECO:0007669"/>
    <property type="project" value="InterPro"/>
</dbReference>
<keyword evidence="5" id="KW-1005">Bacterial flagellum biogenesis</keyword>
<comment type="similarity">
    <text evidence="5">Belongs to the CsrA/RsmA family.</text>
</comment>
<comment type="function">
    <text evidence="5">A translational regulator that binds mRNA to regulate translation initiation and/or mRNA stability. Usually binds in the 5'-UTR at or near the Shine-Dalgarno sequence preventing ribosome-binding, thus repressing translation. Its main target seems to be the major flagellin gene, while its function is anatagonized by FliW.</text>
</comment>
<dbReference type="EMBL" id="CZVW01000007">
    <property type="protein sequence ID" value="CUT00420.1"/>
    <property type="molecule type" value="Genomic_DNA"/>
</dbReference>
<dbReference type="GO" id="GO:1902208">
    <property type="term" value="P:regulation of bacterial-type flagellum assembly"/>
    <property type="evidence" value="ECO:0007669"/>
    <property type="project" value="UniProtKB-UniRule"/>
</dbReference>
<dbReference type="Pfam" id="PF02599">
    <property type="entry name" value="CsrA"/>
    <property type="match status" value="1"/>
</dbReference>
<comment type="subcellular location">
    <subcellularLocation>
        <location evidence="5">Cytoplasm</location>
    </subcellularLocation>
</comment>
<keyword evidence="2 5" id="KW-0678">Repressor</keyword>
<dbReference type="GO" id="GO:0048027">
    <property type="term" value="F:mRNA 5'-UTR binding"/>
    <property type="evidence" value="ECO:0007669"/>
    <property type="project" value="UniProtKB-UniRule"/>
</dbReference>
<keyword evidence="4 5" id="KW-0694">RNA-binding</keyword>
<sequence length="77" mass="8878">MLVLSRKVGESVIIQNNIKVTILEISGNQVKIGFEAPEDVLIYRQEIYEKVIKENKNASSIERDSLKEFAKRLKNMK</sequence>
<evidence type="ECO:0000256" key="5">
    <source>
        <dbReference type="HAMAP-Rule" id="MF_00167"/>
    </source>
</evidence>
<dbReference type="RefSeq" id="WP_092349007.1">
    <property type="nucleotide sequence ID" value="NZ_CZVW01000007.1"/>
</dbReference>
<reference evidence="7" key="1">
    <citation type="submission" date="2015-11" db="EMBL/GenBank/DDBJ databases">
        <authorList>
            <person name="Varghese N."/>
        </authorList>
    </citation>
    <scope>NUCLEOTIDE SEQUENCE [LARGE SCALE GENOMIC DNA]</scope>
    <source>
        <strain evidence="7">JGI-23</strain>
    </source>
</reference>